<organism evidence="3 4">
    <name type="scientific">Umbelopsis ramanniana AG</name>
    <dbReference type="NCBI Taxonomy" id="1314678"/>
    <lineage>
        <taxon>Eukaryota</taxon>
        <taxon>Fungi</taxon>
        <taxon>Fungi incertae sedis</taxon>
        <taxon>Mucoromycota</taxon>
        <taxon>Mucoromycotina</taxon>
        <taxon>Umbelopsidomycetes</taxon>
        <taxon>Umbelopsidales</taxon>
        <taxon>Umbelopsidaceae</taxon>
        <taxon>Umbelopsis</taxon>
    </lineage>
</organism>
<dbReference type="InterPro" id="IPR019434">
    <property type="entry name" value="DUF2423"/>
</dbReference>
<feature type="domain" description="DUF2423" evidence="2">
    <location>
        <begin position="1"/>
        <end position="42"/>
    </location>
</feature>
<reference evidence="3" key="1">
    <citation type="submission" date="2021-06" db="EMBL/GenBank/DDBJ databases">
        <authorList>
            <consortium name="DOE Joint Genome Institute"/>
            <person name="Mondo S.J."/>
            <person name="Amses K.R."/>
            <person name="Simmons D.R."/>
            <person name="Longcore J.E."/>
            <person name="Seto K."/>
            <person name="Alves G.H."/>
            <person name="Bonds A.E."/>
            <person name="Quandt C.A."/>
            <person name="Davis W.J."/>
            <person name="Chang Y."/>
            <person name="Letcher P.M."/>
            <person name="Powell M.J."/>
            <person name="Kuo A."/>
            <person name="Labutti K."/>
            <person name="Pangilinan J."/>
            <person name="Andreopoulos W."/>
            <person name="Tritt A."/>
            <person name="Riley R."/>
            <person name="Hundley H."/>
            <person name="Johnson J."/>
            <person name="Lipzen A."/>
            <person name="Barry K."/>
            <person name="Berbee M.L."/>
            <person name="Buchler N.E."/>
            <person name="Grigoriev I.V."/>
            <person name="Spatafora J.W."/>
            <person name="Stajich J.E."/>
            <person name="James T.Y."/>
        </authorList>
    </citation>
    <scope>NUCLEOTIDE SEQUENCE</scope>
    <source>
        <strain evidence="3">AG</strain>
    </source>
</reference>
<evidence type="ECO:0000313" key="3">
    <source>
        <dbReference type="EMBL" id="KAI8576563.1"/>
    </source>
</evidence>
<sequence length="107" mass="12110">MAKGLRSKSKGRFRAIRREKVFQSTIDERTERLAKLQADAADKAKVSNGGDEDMDAAAALDEELKTDEEPKKVSTSGPRNKKQARYLEKKKIEKKKKAKKGMAIFRK</sequence>
<comment type="caution">
    <text evidence="3">The sequence shown here is derived from an EMBL/GenBank/DDBJ whole genome shotgun (WGS) entry which is preliminary data.</text>
</comment>
<proteinExistence type="predicted"/>
<dbReference type="GO" id="GO:0030687">
    <property type="term" value="C:preribosome, large subunit precursor"/>
    <property type="evidence" value="ECO:0007669"/>
    <property type="project" value="TreeGrafter"/>
</dbReference>
<evidence type="ECO:0000313" key="4">
    <source>
        <dbReference type="Proteomes" id="UP001206595"/>
    </source>
</evidence>
<dbReference type="AlphaFoldDB" id="A0AAD5E3N3"/>
<dbReference type="EMBL" id="MU620953">
    <property type="protein sequence ID" value="KAI8576563.1"/>
    <property type="molecule type" value="Genomic_DNA"/>
</dbReference>
<keyword evidence="4" id="KW-1185">Reference proteome</keyword>
<evidence type="ECO:0000256" key="1">
    <source>
        <dbReference type="SAM" id="MobiDB-lite"/>
    </source>
</evidence>
<gene>
    <name evidence="3" type="ORF">K450DRAFT_256235</name>
</gene>
<accession>A0AAD5E3N3</accession>
<dbReference type="PANTHER" id="PTHR28219">
    <property type="entry name" value="UPF0642 PROTEIN YBL028C"/>
    <property type="match status" value="1"/>
</dbReference>
<dbReference type="RefSeq" id="XP_051441567.1">
    <property type="nucleotide sequence ID" value="XM_051591470.1"/>
</dbReference>
<dbReference type="Proteomes" id="UP001206595">
    <property type="component" value="Unassembled WGS sequence"/>
</dbReference>
<dbReference type="Pfam" id="PF10338">
    <property type="entry name" value="YBL028C_N"/>
    <property type="match status" value="1"/>
</dbReference>
<evidence type="ECO:0000259" key="2">
    <source>
        <dbReference type="Pfam" id="PF10338"/>
    </source>
</evidence>
<name>A0AAD5E3N3_UMBRA</name>
<feature type="compositionally biased region" description="Acidic residues" evidence="1">
    <location>
        <begin position="50"/>
        <end position="66"/>
    </location>
</feature>
<reference evidence="3" key="2">
    <citation type="journal article" date="2022" name="Proc. Natl. Acad. Sci. U.S.A.">
        <title>Diploid-dominant life cycles characterize the early evolution of Fungi.</title>
        <authorList>
            <person name="Amses K.R."/>
            <person name="Simmons D.R."/>
            <person name="Longcore J.E."/>
            <person name="Mondo S.J."/>
            <person name="Seto K."/>
            <person name="Jeronimo G.H."/>
            <person name="Bonds A.E."/>
            <person name="Quandt C.A."/>
            <person name="Davis W.J."/>
            <person name="Chang Y."/>
            <person name="Federici B.A."/>
            <person name="Kuo A."/>
            <person name="LaButti K."/>
            <person name="Pangilinan J."/>
            <person name="Andreopoulos W."/>
            <person name="Tritt A."/>
            <person name="Riley R."/>
            <person name="Hundley H."/>
            <person name="Johnson J."/>
            <person name="Lipzen A."/>
            <person name="Barry K."/>
            <person name="Lang B.F."/>
            <person name="Cuomo C.A."/>
            <person name="Buchler N.E."/>
            <person name="Grigoriev I.V."/>
            <person name="Spatafora J.W."/>
            <person name="Stajich J.E."/>
            <person name="James T.Y."/>
        </authorList>
    </citation>
    <scope>NUCLEOTIDE SEQUENCE</scope>
    <source>
        <strain evidence="3">AG</strain>
    </source>
</reference>
<dbReference type="GeneID" id="75916813"/>
<feature type="region of interest" description="Disordered" evidence="1">
    <location>
        <begin position="40"/>
        <end position="86"/>
    </location>
</feature>
<dbReference type="PANTHER" id="PTHR28219:SF1">
    <property type="entry name" value="UPF0642 PROTEIN YBL028C"/>
    <property type="match status" value="1"/>
</dbReference>
<protein>
    <recommendedName>
        <fullName evidence="2">DUF2423 domain-containing protein</fullName>
    </recommendedName>
</protein>